<dbReference type="Gene3D" id="3.30.930.10">
    <property type="entry name" value="Bira Bifunctional Protein, Domain 2"/>
    <property type="match status" value="2"/>
</dbReference>
<dbReference type="PANTHER" id="PTHR42753:SF2">
    <property type="entry name" value="PROLINE--TRNA LIGASE"/>
    <property type="match status" value="1"/>
</dbReference>
<dbReference type="PROSITE" id="PS50862">
    <property type="entry name" value="AA_TRNA_LIGASE_II"/>
    <property type="match status" value="1"/>
</dbReference>
<dbReference type="GO" id="GO:0005739">
    <property type="term" value="C:mitochondrion"/>
    <property type="evidence" value="ECO:0007669"/>
    <property type="project" value="TreeGrafter"/>
</dbReference>
<feature type="non-terminal residue" evidence="2">
    <location>
        <position position="388"/>
    </location>
</feature>
<dbReference type="InterPro" id="IPR045864">
    <property type="entry name" value="aa-tRNA-synth_II/BPL/LPL"/>
</dbReference>
<dbReference type="EMBL" id="JAEFCI010008394">
    <property type="protein sequence ID" value="KAG5458493.1"/>
    <property type="molecule type" value="Genomic_DNA"/>
</dbReference>
<protein>
    <recommendedName>
        <fullName evidence="1">Aminoacyl-transfer RNA synthetases class-II family profile domain-containing protein</fullName>
    </recommendedName>
</protein>
<proteinExistence type="predicted"/>
<reference evidence="2 3" key="1">
    <citation type="journal article" name="Sci. Rep.">
        <title>Genome-scale phylogenetic analyses confirm Olpidium as the closest living zoosporic fungus to the non-flagellated, terrestrial fungi.</title>
        <authorList>
            <person name="Chang Y."/>
            <person name="Rochon D."/>
            <person name="Sekimoto S."/>
            <person name="Wang Y."/>
            <person name="Chovatia M."/>
            <person name="Sandor L."/>
            <person name="Salamov A."/>
            <person name="Grigoriev I.V."/>
            <person name="Stajich J.E."/>
            <person name="Spatafora J.W."/>
        </authorList>
    </citation>
    <scope>NUCLEOTIDE SEQUENCE [LARGE SCALE GENOMIC DNA]</scope>
    <source>
        <strain evidence="2">S191</strain>
    </source>
</reference>
<dbReference type="GO" id="GO:0006433">
    <property type="term" value="P:prolyl-tRNA aminoacylation"/>
    <property type="evidence" value="ECO:0007669"/>
    <property type="project" value="TreeGrafter"/>
</dbReference>
<gene>
    <name evidence="2" type="ORF">BJ554DRAFT_1266</name>
</gene>
<feature type="domain" description="Aminoacyl-transfer RNA synthetases class-II family profile" evidence="1">
    <location>
        <begin position="287"/>
        <end position="388"/>
    </location>
</feature>
<evidence type="ECO:0000313" key="2">
    <source>
        <dbReference type="EMBL" id="KAG5458493.1"/>
    </source>
</evidence>
<evidence type="ECO:0000313" key="3">
    <source>
        <dbReference type="Proteomes" id="UP000673691"/>
    </source>
</evidence>
<dbReference type="PANTHER" id="PTHR42753">
    <property type="entry name" value="MITOCHONDRIAL RIBOSOME PROTEIN L39/PROLYL-TRNA LIGASE FAMILY MEMBER"/>
    <property type="match status" value="1"/>
</dbReference>
<name>A0A8H7ZT00_9FUNG</name>
<dbReference type="InterPro" id="IPR050062">
    <property type="entry name" value="Pro-tRNA_synthetase"/>
</dbReference>
<comment type="caution">
    <text evidence="2">The sequence shown here is derived from an EMBL/GenBank/DDBJ whole genome shotgun (WGS) entry which is preliminary data.</text>
</comment>
<dbReference type="SUPFAM" id="SSF55681">
    <property type="entry name" value="Class II aaRS and biotin synthetases"/>
    <property type="match status" value="1"/>
</dbReference>
<dbReference type="AlphaFoldDB" id="A0A8H7ZT00"/>
<dbReference type="OrthoDB" id="10267474at2759"/>
<dbReference type="GO" id="GO:0004827">
    <property type="term" value="F:proline-tRNA ligase activity"/>
    <property type="evidence" value="ECO:0007669"/>
    <property type="project" value="TreeGrafter"/>
</dbReference>
<evidence type="ECO:0000259" key="1">
    <source>
        <dbReference type="PROSITE" id="PS50862"/>
    </source>
</evidence>
<keyword evidence="3" id="KW-1185">Reference proteome</keyword>
<dbReference type="Proteomes" id="UP000673691">
    <property type="component" value="Unassembled WGS sequence"/>
</dbReference>
<accession>A0A8H7ZT00</accession>
<organism evidence="2 3">
    <name type="scientific">Olpidium bornovanus</name>
    <dbReference type="NCBI Taxonomy" id="278681"/>
    <lineage>
        <taxon>Eukaryota</taxon>
        <taxon>Fungi</taxon>
        <taxon>Fungi incertae sedis</taxon>
        <taxon>Olpidiomycota</taxon>
        <taxon>Olpidiomycotina</taxon>
        <taxon>Olpidiomycetes</taxon>
        <taxon>Olpidiales</taxon>
        <taxon>Olpidiaceae</taxon>
        <taxon>Olpidium</taxon>
    </lineage>
</organism>
<dbReference type="InterPro" id="IPR006195">
    <property type="entry name" value="aa-tRNA-synth_II"/>
</dbReference>
<sequence>MPAAAAPSVLRGWRLQAADGRCWLPAPRAVGRSAAVRGRFPPVVNALLCSERLSWATTGRNPADVLSGLQARSSSWRADPPLVSKQFAVTLKENQLPRATAVSHHLLLRAGFLRQVRGGGGILPTPLRRRWKHASGLPPGPFKSAAGVFAFLPLAVRSLNKIEALIDQEMERLGVTALVSPVGGVQRNACAQLVANVDASGSHKVILPNLSDAEPWKTTGRWETAGSEVCFRSLLSVRALPRERPEGIRFLPGADARGGDNEIGGARPGFLAAAARPAIPNSGTSKGRKFRDEISPTMGLLRAKEFIMADLYSFDATEKEAKCTYDEVVQAFRRLLKLIGVPYKMVRLPAFVERLAGSGNPRPINVASPLRRKQTLARLADRYHTSSM</sequence>